<gene>
    <name evidence="1" type="ORF">OGH68_07595</name>
</gene>
<evidence type="ECO:0000313" key="1">
    <source>
        <dbReference type="EMBL" id="UYQ61351.1"/>
    </source>
</evidence>
<evidence type="ECO:0000313" key="2">
    <source>
        <dbReference type="Proteomes" id="UP001163878"/>
    </source>
</evidence>
<dbReference type="InterPro" id="IPR009297">
    <property type="entry name" value="DUF952"/>
</dbReference>
<proteinExistence type="predicted"/>
<organism evidence="1 2">
    <name type="scientific">Streptomyces peucetius</name>
    <dbReference type="NCBI Taxonomy" id="1950"/>
    <lineage>
        <taxon>Bacteria</taxon>
        <taxon>Bacillati</taxon>
        <taxon>Actinomycetota</taxon>
        <taxon>Actinomycetes</taxon>
        <taxon>Kitasatosporales</taxon>
        <taxon>Streptomycetaceae</taxon>
        <taxon>Streptomyces</taxon>
    </lineage>
</organism>
<dbReference type="Pfam" id="PF06108">
    <property type="entry name" value="DUF952"/>
    <property type="match status" value="1"/>
</dbReference>
<accession>A0ABY6I2Z2</accession>
<protein>
    <submittedName>
        <fullName evidence="1">DUF952 domain-containing protein</fullName>
    </submittedName>
</protein>
<dbReference type="RefSeq" id="WP_264242562.1">
    <property type="nucleotide sequence ID" value="NZ_CP107567.1"/>
</dbReference>
<reference evidence="1" key="1">
    <citation type="submission" date="2022-10" db="EMBL/GenBank/DDBJ databases">
        <title>Cytochrome P450 Catalyzes Benzene Ring Formation in the Biosynthesis of Trialkyl-Substituted Aromatic Polyketides.</title>
        <authorList>
            <person name="Zhao E."/>
            <person name="Ge H."/>
        </authorList>
    </citation>
    <scope>NUCLEOTIDE SEQUENCE</scope>
    <source>
        <strain evidence="1">NA0869</strain>
    </source>
</reference>
<dbReference type="Proteomes" id="UP001163878">
    <property type="component" value="Chromosome"/>
</dbReference>
<dbReference type="PANTHER" id="PTHR34129">
    <property type="entry name" value="BLR1139 PROTEIN"/>
    <property type="match status" value="1"/>
</dbReference>
<name>A0ABY6I2Z2_STRPE</name>
<sequence>MIFHVVPAGEWTADTGRAYAPASLAAEGFIHCSSDEPAALAVAEARFREVPDLLVLVIDEGRLRADVRREGPGDAFPHVYGPIERSAVESVMAVHRDADGRPRRLVPWS</sequence>
<dbReference type="SUPFAM" id="SSF56399">
    <property type="entry name" value="ADP-ribosylation"/>
    <property type="match status" value="1"/>
</dbReference>
<keyword evidence="2" id="KW-1185">Reference proteome</keyword>
<dbReference type="Gene3D" id="3.20.170.20">
    <property type="entry name" value="Protein of unknown function DUF952"/>
    <property type="match status" value="1"/>
</dbReference>
<dbReference type="EMBL" id="CP107567">
    <property type="protein sequence ID" value="UYQ61351.1"/>
    <property type="molecule type" value="Genomic_DNA"/>
</dbReference>
<dbReference type="PANTHER" id="PTHR34129:SF1">
    <property type="entry name" value="DUF952 DOMAIN-CONTAINING PROTEIN"/>
    <property type="match status" value="1"/>
</dbReference>